<proteinExistence type="predicted"/>
<gene>
    <name evidence="2" type="primary">HACE1</name>
    <name evidence="2" type="ORF">SNEC2469_LOCUS24906</name>
</gene>
<dbReference type="Proteomes" id="UP000601435">
    <property type="component" value="Unassembled WGS sequence"/>
</dbReference>
<name>A0A812ZM43_9DINO</name>
<evidence type="ECO:0000313" key="3">
    <source>
        <dbReference type="Proteomes" id="UP000601435"/>
    </source>
</evidence>
<dbReference type="OrthoDB" id="409097at2759"/>
<protein>
    <submittedName>
        <fullName evidence="2">HACE1 protein</fullName>
    </submittedName>
</protein>
<reference evidence="2" key="1">
    <citation type="submission" date="2021-02" db="EMBL/GenBank/DDBJ databases">
        <authorList>
            <person name="Dougan E. K."/>
            <person name="Rhodes N."/>
            <person name="Thang M."/>
            <person name="Chan C."/>
        </authorList>
    </citation>
    <scope>NUCLEOTIDE SEQUENCE</scope>
</reference>
<dbReference type="InterPro" id="IPR011990">
    <property type="entry name" value="TPR-like_helical_dom_sf"/>
</dbReference>
<sequence length="370" mass="41109">MAALSGVPQIPHRSSSCLLSILLWTAGSLLSVRPSVFSSPRHRVSKSMEKLTEERGLLLRSPASKVGLGREAVELTPTEIKSLDIISSAAKRLDWYAARKSWESCKVFKAPLCNGIMHAAFRCGRFKYGAEVYADMCDAGTQRTAITYTTAVRLFTQLKNHVKAFSLWEDAKNSTMSTWMPRQKYLFLNEMVNDAATAAYLTRVSMFLDEILQEGMAIDAGTWGAALNGCKLAAKPKVAVYFLGLMARGNISVNEVHFRCVMAAYAGRPWQEVNAIASRAAQLGIDTLDRFFVDVHVASLLGSLSRTSRVKSQAQARKLVDDAKPEHRRAALDVISQAKAQGTDLLRLTRMVYRALQEWPQRLRGVWFLS</sequence>
<evidence type="ECO:0000313" key="2">
    <source>
        <dbReference type="EMBL" id="CAE7832268.1"/>
    </source>
</evidence>
<dbReference type="AlphaFoldDB" id="A0A812ZM43"/>
<keyword evidence="1" id="KW-0732">Signal</keyword>
<comment type="caution">
    <text evidence="2">The sequence shown here is derived from an EMBL/GenBank/DDBJ whole genome shotgun (WGS) entry which is preliminary data.</text>
</comment>
<feature type="signal peptide" evidence="1">
    <location>
        <begin position="1"/>
        <end position="31"/>
    </location>
</feature>
<dbReference type="EMBL" id="CAJNJA010048581">
    <property type="protein sequence ID" value="CAE7832268.1"/>
    <property type="molecule type" value="Genomic_DNA"/>
</dbReference>
<evidence type="ECO:0000256" key="1">
    <source>
        <dbReference type="SAM" id="SignalP"/>
    </source>
</evidence>
<organism evidence="2 3">
    <name type="scientific">Symbiodinium necroappetens</name>
    <dbReference type="NCBI Taxonomy" id="1628268"/>
    <lineage>
        <taxon>Eukaryota</taxon>
        <taxon>Sar</taxon>
        <taxon>Alveolata</taxon>
        <taxon>Dinophyceae</taxon>
        <taxon>Suessiales</taxon>
        <taxon>Symbiodiniaceae</taxon>
        <taxon>Symbiodinium</taxon>
    </lineage>
</organism>
<keyword evidence="3" id="KW-1185">Reference proteome</keyword>
<accession>A0A812ZM43</accession>
<dbReference type="Gene3D" id="1.25.40.10">
    <property type="entry name" value="Tetratricopeptide repeat domain"/>
    <property type="match status" value="2"/>
</dbReference>
<feature type="chain" id="PRO_5032476004" evidence="1">
    <location>
        <begin position="32"/>
        <end position="370"/>
    </location>
</feature>